<evidence type="ECO:0000313" key="2">
    <source>
        <dbReference type="Proteomes" id="UP000292082"/>
    </source>
</evidence>
<proteinExistence type="predicted"/>
<protein>
    <submittedName>
        <fullName evidence="1">Uncharacterized protein</fullName>
    </submittedName>
</protein>
<name>A0A4Q9PZB0_9APHY</name>
<reference evidence="1 2" key="1">
    <citation type="submission" date="2019-01" db="EMBL/GenBank/DDBJ databases">
        <title>Draft genome sequences of three monokaryotic isolates of the white-rot basidiomycete fungus Dichomitus squalens.</title>
        <authorList>
            <consortium name="DOE Joint Genome Institute"/>
            <person name="Lopez S.C."/>
            <person name="Andreopoulos B."/>
            <person name="Pangilinan J."/>
            <person name="Lipzen A."/>
            <person name="Riley R."/>
            <person name="Ahrendt S."/>
            <person name="Ng V."/>
            <person name="Barry K."/>
            <person name="Daum C."/>
            <person name="Grigoriev I.V."/>
            <person name="Hilden K.S."/>
            <person name="Makela M.R."/>
            <person name="de Vries R.P."/>
        </authorList>
    </citation>
    <scope>NUCLEOTIDE SEQUENCE [LARGE SCALE GENOMIC DNA]</scope>
    <source>
        <strain evidence="1 2">CBS 464.89</strain>
    </source>
</reference>
<dbReference type="Proteomes" id="UP000292082">
    <property type="component" value="Unassembled WGS sequence"/>
</dbReference>
<keyword evidence="2" id="KW-1185">Reference proteome</keyword>
<evidence type="ECO:0000313" key="1">
    <source>
        <dbReference type="EMBL" id="TBU60133.1"/>
    </source>
</evidence>
<dbReference type="AlphaFoldDB" id="A0A4Q9PZB0"/>
<dbReference type="EMBL" id="ML145107">
    <property type="protein sequence ID" value="TBU60133.1"/>
    <property type="molecule type" value="Genomic_DNA"/>
</dbReference>
<sequence>MVIHDHGARNWPTLSGNHKRLLMLANSHIVRQTPAIKHLRAWIPTMVEKVTTQSTACHCASPALNHLLQNPHLSTPRLHPPFITRYNLPVLQHAPWDLMFVSHAKTAVATNV</sequence>
<accession>A0A4Q9PZB0</accession>
<gene>
    <name evidence="1" type="ORF">BD310DRAFT_923402</name>
</gene>
<organism evidence="1 2">
    <name type="scientific">Dichomitus squalens</name>
    <dbReference type="NCBI Taxonomy" id="114155"/>
    <lineage>
        <taxon>Eukaryota</taxon>
        <taxon>Fungi</taxon>
        <taxon>Dikarya</taxon>
        <taxon>Basidiomycota</taxon>
        <taxon>Agaricomycotina</taxon>
        <taxon>Agaricomycetes</taxon>
        <taxon>Polyporales</taxon>
        <taxon>Polyporaceae</taxon>
        <taxon>Dichomitus</taxon>
    </lineage>
</organism>